<reference evidence="2 3" key="1">
    <citation type="journal article" date="2019" name="Syst. Appl. Microbiol.">
        <title>Microvirga tunisiensis sp. nov., a root nodule symbiotic bacterium isolated from Lupinus micranthus and L. luteus grown in Northern Tunisia.</title>
        <authorList>
            <person name="Msaddak A."/>
            <person name="Rejili M."/>
            <person name="Duran D."/>
            <person name="Mars M."/>
            <person name="Palacios J.M."/>
            <person name="Ruiz-Argueso T."/>
            <person name="Rey L."/>
            <person name="Imperial J."/>
        </authorList>
    </citation>
    <scope>NUCLEOTIDE SEQUENCE [LARGE SCALE GENOMIC DNA]</scope>
    <source>
        <strain evidence="2 3">Lmie10</strain>
    </source>
</reference>
<dbReference type="InterPro" id="IPR006860">
    <property type="entry name" value="FecR"/>
</dbReference>
<dbReference type="Pfam" id="PF04773">
    <property type="entry name" value="FecR"/>
    <property type="match status" value="1"/>
</dbReference>
<keyword evidence="3" id="KW-1185">Reference proteome</keyword>
<organism evidence="2 3">
    <name type="scientific">Microvirga tunisiensis</name>
    <dbReference type="NCBI Taxonomy" id="2108360"/>
    <lineage>
        <taxon>Bacteria</taxon>
        <taxon>Pseudomonadati</taxon>
        <taxon>Pseudomonadota</taxon>
        <taxon>Alphaproteobacteria</taxon>
        <taxon>Hyphomicrobiales</taxon>
        <taxon>Methylobacteriaceae</taxon>
        <taxon>Microvirga</taxon>
    </lineage>
</organism>
<evidence type="ECO:0000313" key="2">
    <source>
        <dbReference type="EMBL" id="MPR23901.1"/>
    </source>
</evidence>
<feature type="domain" description="FecR protein" evidence="1">
    <location>
        <begin position="49"/>
        <end position="137"/>
    </location>
</feature>
<dbReference type="Gene3D" id="2.60.120.1440">
    <property type="match status" value="1"/>
</dbReference>
<dbReference type="PROSITE" id="PS51257">
    <property type="entry name" value="PROKAR_LIPOPROTEIN"/>
    <property type="match status" value="1"/>
</dbReference>
<gene>
    <name evidence="2" type="ORF">FS320_01370</name>
</gene>
<sequence>MAWDRTDRPAIDLAAIGYILPVLLACLLFPGEAEAQNVGCALQAAPAPQRQVLRCRDGLTIEAEAGADYNLVDRNGDSQPDAVSLRNRAIFIDAPARSSRQGFEILTPQAIAAVRGTQWAVDVAGGKTAVFVVTGRASVRRVSGGTASVNLGPGEGVDVEPGTAPLVVRRWPAARASALLARFGR</sequence>
<accession>A0A5N7MAE9</accession>
<dbReference type="AlphaFoldDB" id="A0A5N7MAE9"/>
<evidence type="ECO:0000259" key="1">
    <source>
        <dbReference type="Pfam" id="PF04773"/>
    </source>
</evidence>
<name>A0A5N7MAE9_9HYPH</name>
<protein>
    <submittedName>
        <fullName evidence="2">FecR domain-containing protein</fullName>
    </submittedName>
</protein>
<dbReference type="RefSeq" id="WP_152708817.1">
    <property type="nucleotide sequence ID" value="NZ_VOSJ01000002.1"/>
</dbReference>
<dbReference type="Proteomes" id="UP000403266">
    <property type="component" value="Unassembled WGS sequence"/>
</dbReference>
<dbReference type="OrthoDB" id="7994644at2"/>
<dbReference type="EMBL" id="VOSK01000002">
    <property type="protein sequence ID" value="MPR23901.1"/>
    <property type="molecule type" value="Genomic_DNA"/>
</dbReference>
<evidence type="ECO:0000313" key="3">
    <source>
        <dbReference type="Proteomes" id="UP000403266"/>
    </source>
</evidence>
<proteinExistence type="predicted"/>
<comment type="caution">
    <text evidence="2">The sequence shown here is derived from an EMBL/GenBank/DDBJ whole genome shotgun (WGS) entry which is preliminary data.</text>
</comment>